<gene>
    <name evidence="1" type="ORF">ENSA7_47740</name>
</gene>
<proteinExistence type="predicted"/>
<dbReference type="EMBL" id="PVNL01000097">
    <property type="protein sequence ID" value="PRQ05145.1"/>
    <property type="molecule type" value="Genomic_DNA"/>
</dbReference>
<name>A0A2S9YJ64_9BACT</name>
<reference evidence="1 2" key="1">
    <citation type="submission" date="2018-03" db="EMBL/GenBank/DDBJ databases">
        <title>Draft Genome Sequences of the Obligatory Marine Myxobacteria Enhygromyxa salina SWB007.</title>
        <authorList>
            <person name="Poehlein A."/>
            <person name="Moghaddam J.A."/>
            <person name="Harms H."/>
            <person name="Alanjari M."/>
            <person name="Koenig G.M."/>
            <person name="Daniel R."/>
            <person name="Schaeberle T.F."/>
        </authorList>
    </citation>
    <scope>NUCLEOTIDE SEQUENCE [LARGE SCALE GENOMIC DNA]</scope>
    <source>
        <strain evidence="1 2">SWB007</strain>
    </source>
</reference>
<dbReference type="AlphaFoldDB" id="A0A2S9YJ64"/>
<sequence length="106" mass="11507">MLAAARAAISLESRRQVRLGPFLTRSEAEAVSGILRGRVDNGRSGPRCAWRREFKLVVALGAAAAVDNLPAERLGCPAMGTGVGCMDPFDAVEQMFDAWRTFRAER</sequence>
<dbReference type="Gene3D" id="3.40.220.10">
    <property type="entry name" value="Leucine Aminopeptidase, subunit E, domain 1"/>
    <property type="match status" value="1"/>
</dbReference>
<dbReference type="InterPro" id="IPR043472">
    <property type="entry name" value="Macro_dom-like"/>
</dbReference>
<comment type="caution">
    <text evidence="1">The sequence shown here is derived from an EMBL/GenBank/DDBJ whole genome shotgun (WGS) entry which is preliminary data.</text>
</comment>
<organism evidence="1 2">
    <name type="scientific">Enhygromyxa salina</name>
    <dbReference type="NCBI Taxonomy" id="215803"/>
    <lineage>
        <taxon>Bacteria</taxon>
        <taxon>Pseudomonadati</taxon>
        <taxon>Myxococcota</taxon>
        <taxon>Polyangia</taxon>
        <taxon>Nannocystales</taxon>
        <taxon>Nannocystaceae</taxon>
        <taxon>Enhygromyxa</taxon>
    </lineage>
</organism>
<evidence type="ECO:0000313" key="1">
    <source>
        <dbReference type="EMBL" id="PRQ05145.1"/>
    </source>
</evidence>
<dbReference type="Proteomes" id="UP000238823">
    <property type="component" value="Unassembled WGS sequence"/>
</dbReference>
<protein>
    <submittedName>
        <fullName evidence="1">Uncharacterized protein</fullName>
    </submittedName>
</protein>
<accession>A0A2S9YJ64</accession>
<evidence type="ECO:0000313" key="2">
    <source>
        <dbReference type="Proteomes" id="UP000238823"/>
    </source>
</evidence>